<keyword evidence="5" id="KW-1185">Reference proteome</keyword>
<dbReference type="InterPro" id="IPR013762">
    <property type="entry name" value="Integrase-like_cat_sf"/>
</dbReference>
<dbReference type="Gene3D" id="1.10.443.10">
    <property type="entry name" value="Intergrase catalytic core"/>
    <property type="match status" value="1"/>
</dbReference>
<dbReference type="Proteomes" id="UP001642484">
    <property type="component" value="Unassembled WGS sequence"/>
</dbReference>
<evidence type="ECO:0000313" key="4">
    <source>
        <dbReference type="EMBL" id="CAK9099077.1"/>
    </source>
</evidence>
<feature type="compositionally biased region" description="Basic and acidic residues" evidence="3">
    <location>
        <begin position="748"/>
        <end position="757"/>
    </location>
</feature>
<protein>
    <recommendedName>
        <fullName evidence="6">Calmodulin</fullName>
    </recommendedName>
</protein>
<dbReference type="InterPro" id="IPR011010">
    <property type="entry name" value="DNA_brk_join_enz"/>
</dbReference>
<name>A0ABP0RES1_9DINO</name>
<feature type="compositionally biased region" description="Low complexity" evidence="3">
    <location>
        <begin position="350"/>
        <end position="360"/>
    </location>
</feature>
<keyword evidence="1" id="KW-0233">DNA recombination</keyword>
<evidence type="ECO:0000256" key="3">
    <source>
        <dbReference type="SAM" id="MobiDB-lite"/>
    </source>
</evidence>
<evidence type="ECO:0000256" key="1">
    <source>
        <dbReference type="ARBA" id="ARBA00023172"/>
    </source>
</evidence>
<feature type="region of interest" description="Disordered" evidence="3">
    <location>
        <begin position="330"/>
        <end position="361"/>
    </location>
</feature>
<keyword evidence="2" id="KW-0175">Coiled coil</keyword>
<feature type="compositionally biased region" description="Polar residues" evidence="3">
    <location>
        <begin position="330"/>
        <end position="342"/>
    </location>
</feature>
<proteinExistence type="predicted"/>
<comment type="caution">
    <text evidence="4">The sequence shown here is derived from an EMBL/GenBank/DDBJ whole genome shotgun (WGS) entry which is preliminary data.</text>
</comment>
<feature type="coiled-coil region" evidence="2">
    <location>
        <begin position="9"/>
        <end position="36"/>
    </location>
</feature>
<feature type="region of interest" description="Disordered" evidence="3">
    <location>
        <begin position="725"/>
        <end position="762"/>
    </location>
</feature>
<evidence type="ECO:0000256" key="2">
    <source>
        <dbReference type="SAM" id="Coils"/>
    </source>
</evidence>
<evidence type="ECO:0000313" key="5">
    <source>
        <dbReference type="Proteomes" id="UP001642484"/>
    </source>
</evidence>
<feature type="region of interest" description="Disordered" evidence="3">
    <location>
        <begin position="623"/>
        <end position="681"/>
    </location>
</feature>
<dbReference type="SUPFAM" id="SSF56349">
    <property type="entry name" value="DNA breaking-rejoining enzymes"/>
    <property type="match status" value="1"/>
</dbReference>
<reference evidence="4 5" key="1">
    <citation type="submission" date="2024-02" db="EMBL/GenBank/DDBJ databases">
        <authorList>
            <person name="Chen Y."/>
            <person name="Shah S."/>
            <person name="Dougan E. K."/>
            <person name="Thang M."/>
            <person name="Chan C."/>
        </authorList>
    </citation>
    <scope>NUCLEOTIDE SEQUENCE [LARGE SCALE GENOMIC DNA]</scope>
</reference>
<accession>A0ABP0RES1</accession>
<feature type="region of interest" description="Disordered" evidence="3">
    <location>
        <begin position="48"/>
        <end position="81"/>
    </location>
</feature>
<sequence>MSLSPSEDLSALRKDLEALQDRVSVLEAQARSSRDSTPSTVVPVTVNYTQSGPADSAPSVSVLGPTQLPEAPTPGLTPGGRITASQYTEEYRRSIAQDIGDYFRRCLSGTNRGPSGRQQISLPSKVYILVRELDGLPLSPADVLRQCAVLSSESGQLEPEYPLGFCEVTTSTGESERVAVICMGEMGGAFLVVTPHSAGHRQVAKRQLPSTFLSKPTSAEVLFAPSRDPGAHTVNSKVWFGWLSKDYESHISFDTASGPALTVLFDEDELMLPLASSLALAAERLFGLRAAPSSFESVPAEDTQVLGQRVAALENHLSGIKEQLEILIGQNTHPRTSGSPATQKAEGARPKSSAAPPRASQFLGLDPTVAQAALAAGIPATQLEEMSKLALAGKPRLPDLPKAPMPKRKDPLDESEDDAVGESAVEVTKETSLEALLDGSGYPGSSESAGVPSARKNAAALRALKKTLSSDLEQISRVIERNMEADFNLRRSGVPGAPVVPVSARAWLEARSRVQNFRTPVTFLWGVAGILDALRDQKPEEARARAGLLLCQGDQLSIDRGSWIVAASMSLEDPPPFAVFATHTLPAETESQVTKLIDSRWVDLFLHHLSEIDQLAEKKKKLTFKKTPLDPPPDGTASPKRKGKGKGSGSAGSGKDAGREKEKEAAHPVASEPVPGSSMSEQGALLGATALLGPGRLLPDLRSQDLAADAYPPRGEVRAGALLRQTHSSVKGPPSEIAEEAKPTVPAEAEKKPEHRAPGASASTVNARGLWNSLLRWVLRSPCGTLRTFLHTALHSPAPEGDLHDPRPEWPIPLPYPALLAGAREATEDDAWRRCANMMVLILNWIHMGQPAIWPRKFSIFSSLTPSQLVLVTRLKHLAGEWLKFKDITAESMGRTAGKVESLEALVHRLETSAVAFVPKSGSGNGPVHRAAAGEDTAVQVEDIQAAKAVEAGRLSFKGRPAFDPTPYLEEPARSLYQDPLKFAVPPSECFEEIPTVKVRGDRKEILGLLSSLDSTGRLALFSPDELRMDFRAGVFALMKNLTADRLILDCRPANALEPGLNQWTQTMGSLTPILGMRIPPDHKVVAAGEDLKDYYYYIISESRAKRNSLAFQLSRAEAKRFRGAYRWADRQARILIPALKTMAMGDLNAVEFGQQAHVKLGLLHGLVGMRDLLTLRGRFPRQSWAVGYVIDDFIVLEAVPKSSVPAPLFSSRLADAMVDVYSHVGLVANDSKRFRAEEHPQFWGISIDGNSGLVRALLDRTIPLSFVTARVARTGAASRHLLEIIAGSWTAIIAARKRCMCLLQQIFVEIQAHEYGVVFRISPQLVAELWTLVVLAPLMCSDLTAPTSTTLYAVDASDQRIAGVVTELTAPFAKELSRHTMTRAAWSRLLSPWKSHQRRLGRLDPADEVPEGEAPAQAHLLWVQLMRSCQFYPMFCDRAARSEHINVSEMRGLLKAEAHHSSEQPSTRCNIGTDSQVCLEAVVKGRASSVVLNKMLRRHLPVLLCGNLYPGHQYLPSSDNPADDPTRDKELREPVETAPKWLVEAFEGDFRSLDDMLKASSADEATLARLPEFEDSAIPPDWLRSDRQLLRRDYRNRHCSAEHRTAVTGLPNNPAPDLWKTEDQVKLHPAAEQLLRKLPESYFVFPKSWNRKQRRTSLSFTGALDLFSGSRGLAKSLARHTQNWVLTYDIAHDPRQDLLDPSVQAELDALVQRKCFRLLSAGPVCSSFSRAVRPPVRSRQFPRGLECLSSNMQRKVAEGNAFSSWLAALIKAACSQGCIFLVENPWMSFLWDQPEWQDIADSPGSSFFVTDFCVWGTPWRKRTKFLTNTSFQPCKLFCRCGSSHEHLRLSGYSRKHRKPWTKVAEAYPAKLCGALALVLANQLLPPSRQRKLDLAACAHVNSRVGEASKPGPRPRRPRPAVDLEEVQLVTAHTSFIQQKARALFAAWLATELSEATWRNLEDLPELCVIFLRAFGRHLFASSQPLYLFRHLVVYFQRNYPVFPAPLSEAWDLIARWERIQPVEHRTPMPKLIFDAVVSLAYLWGWYRFAAVTLLAFHGKLRISEPLKAARKDLLLPAETGVGLDAAFLNIEKSKTSFRGKGIVQHTKITDGNALAAADRILKTLSPEERLYAGTPSTYRRRWDALLRSLQIDKSWQLTPGTLRSGGAIYAYHSGVPVTEILWLMRLKNLTTLESYLQSTAAMNIMLKLPDSVRGRIQVLAQTLPHLVRHSPSSAQAQLYRRAVL</sequence>
<feature type="compositionally biased region" description="Basic and acidic residues" evidence="3">
    <location>
        <begin position="656"/>
        <end position="666"/>
    </location>
</feature>
<evidence type="ECO:0008006" key="6">
    <source>
        <dbReference type="Google" id="ProtNLM"/>
    </source>
</evidence>
<gene>
    <name evidence="4" type="ORF">CCMP2556_LOCUS46884</name>
</gene>
<organism evidence="4 5">
    <name type="scientific">Durusdinium trenchii</name>
    <dbReference type="NCBI Taxonomy" id="1381693"/>
    <lineage>
        <taxon>Eukaryota</taxon>
        <taxon>Sar</taxon>
        <taxon>Alveolata</taxon>
        <taxon>Dinophyceae</taxon>
        <taxon>Suessiales</taxon>
        <taxon>Symbiodiniaceae</taxon>
        <taxon>Durusdinium</taxon>
    </lineage>
</organism>
<dbReference type="EMBL" id="CAXAMN010025917">
    <property type="protein sequence ID" value="CAK9099077.1"/>
    <property type="molecule type" value="Genomic_DNA"/>
</dbReference>
<feature type="region of interest" description="Disordered" evidence="3">
    <location>
        <begin position="392"/>
        <end position="419"/>
    </location>
</feature>